<dbReference type="SUPFAM" id="SSF56300">
    <property type="entry name" value="Metallo-dependent phosphatases"/>
    <property type="match status" value="1"/>
</dbReference>
<proteinExistence type="inferred from homology"/>
<gene>
    <name evidence="3" type="ORF">FSP39_014303</name>
</gene>
<organism evidence="3 4">
    <name type="scientific">Pinctada imbricata</name>
    <name type="common">Atlantic pearl-oyster</name>
    <name type="synonym">Pinctada martensii</name>
    <dbReference type="NCBI Taxonomy" id="66713"/>
    <lineage>
        <taxon>Eukaryota</taxon>
        <taxon>Metazoa</taxon>
        <taxon>Spiralia</taxon>
        <taxon>Lophotrochozoa</taxon>
        <taxon>Mollusca</taxon>
        <taxon>Bivalvia</taxon>
        <taxon>Autobranchia</taxon>
        <taxon>Pteriomorphia</taxon>
        <taxon>Pterioida</taxon>
        <taxon>Pterioidea</taxon>
        <taxon>Pteriidae</taxon>
        <taxon>Pinctada</taxon>
    </lineage>
</organism>
<comment type="similarity">
    <text evidence="1">Belongs to the UPF0046 family.</text>
</comment>
<accession>A0AA88YPC0</accession>
<dbReference type="InterPro" id="IPR029052">
    <property type="entry name" value="Metallo-depent_PP-like"/>
</dbReference>
<evidence type="ECO:0000259" key="2">
    <source>
        <dbReference type="Pfam" id="PF00149"/>
    </source>
</evidence>
<sequence>IHLKPMAESSNTVEVDKYTDKPGKAWERLKVKQQPIKLPNHPPQDPVSEDHVRFVCMSDTHGRVERSSLLVPAGDVLIHAGDFTMKGQIGEIMTFNAYLGSLPHTCKIVIAGNHDVTFDDEVLSGSKAVAFGVRKREFQKCLDELDVKKVQQLLTKCIYLQDSSIQLCGINIHGSPWSIKHFSAMAFQRRRGVEMGRLWQNIPDNLDILVTHTPCFGYGDTTTGNNNVGCVELLNTVQKRVQPKFHVFGHIHEGYGKWFDGTTTYINASTCNKKYRPVNQPIVFDYPIPEGHSKDELLRYLRKHNAQS</sequence>
<dbReference type="GO" id="GO:0016787">
    <property type="term" value="F:hydrolase activity"/>
    <property type="evidence" value="ECO:0007669"/>
    <property type="project" value="InterPro"/>
</dbReference>
<comment type="caution">
    <text evidence="3">The sequence shown here is derived from an EMBL/GenBank/DDBJ whole genome shotgun (WGS) entry which is preliminary data.</text>
</comment>
<evidence type="ECO:0000256" key="1">
    <source>
        <dbReference type="ARBA" id="ARBA00007993"/>
    </source>
</evidence>
<dbReference type="PANTHER" id="PTHR12905:SF0">
    <property type="entry name" value="CALCINEURIN-LIKE PHOSPHOESTERASE DOMAIN-CONTAINING PROTEIN"/>
    <property type="match status" value="1"/>
</dbReference>
<keyword evidence="4" id="KW-1185">Reference proteome</keyword>
<dbReference type="Proteomes" id="UP001186944">
    <property type="component" value="Unassembled WGS sequence"/>
</dbReference>
<dbReference type="PANTHER" id="PTHR12905">
    <property type="entry name" value="METALLOPHOSPHOESTERASE"/>
    <property type="match status" value="1"/>
</dbReference>
<evidence type="ECO:0000313" key="3">
    <source>
        <dbReference type="EMBL" id="KAK3102834.1"/>
    </source>
</evidence>
<dbReference type="AlphaFoldDB" id="A0AA88YPC0"/>
<name>A0AA88YPC0_PINIB</name>
<protein>
    <recommendedName>
        <fullName evidence="2">Calcineurin-like phosphoesterase domain-containing protein</fullName>
    </recommendedName>
</protein>
<evidence type="ECO:0000313" key="4">
    <source>
        <dbReference type="Proteomes" id="UP001186944"/>
    </source>
</evidence>
<dbReference type="Pfam" id="PF00149">
    <property type="entry name" value="Metallophos"/>
    <property type="match status" value="1"/>
</dbReference>
<dbReference type="InterPro" id="IPR004843">
    <property type="entry name" value="Calcineurin-like_PHP"/>
</dbReference>
<dbReference type="EMBL" id="VSWD01000005">
    <property type="protein sequence ID" value="KAK3102834.1"/>
    <property type="molecule type" value="Genomic_DNA"/>
</dbReference>
<feature type="domain" description="Calcineurin-like phosphoesterase" evidence="2">
    <location>
        <begin position="53"/>
        <end position="253"/>
    </location>
</feature>
<reference evidence="3" key="1">
    <citation type="submission" date="2019-08" db="EMBL/GenBank/DDBJ databases">
        <title>The improved chromosome-level genome for the pearl oyster Pinctada fucata martensii using PacBio sequencing and Hi-C.</title>
        <authorList>
            <person name="Zheng Z."/>
        </authorList>
    </citation>
    <scope>NUCLEOTIDE SEQUENCE</scope>
    <source>
        <strain evidence="3">ZZ-2019</strain>
        <tissue evidence="3">Adductor muscle</tissue>
    </source>
</reference>
<feature type="non-terminal residue" evidence="3">
    <location>
        <position position="1"/>
    </location>
</feature>
<dbReference type="InterPro" id="IPR051693">
    <property type="entry name" value="UPF0046_metallophosphoest"/>
</dbReference>
<dbReference type="Gene3D" id="3.60.21.10">
    <property type="match status" value="1"/>
</dbReference>
<dbReference type="CDD" id="cd07379">
    <property type="entry name" value="MPP_239FB"/>
    <property type="match status" value="1"/>
</dbReference>